<evidence type="ECO:0000256" key="2">
    <source>
        <dbReference type="ARBA" id="ARBA00007524"/>
    </source>
</evidence>
<dbReference type="FunFam" id="1.20.1260.100:FF:000001">
    <property type="entry name" value="translocator protein 2"/>
    <property type="match status" value="1"/>
</dbReference>
<dbReference type="CDD" id="cd15904">
    <property type="entry name" value="TSPO_MBR"/>
    <property type="match status" value="1"/>
</dbReference>
<keyword evidence="3 6" id="KW-0812">Transmembrane</keyword>
<feature type="transmembrane region" description="Helical" evidence="6">
    <location>
        <begin position="59"/>
        <end position="80"/>
    </location>
</feature>
<evidence type="ECO:0000313" key="7">
    <source>
        <dbReference type="EMBL" id="AAM30659.1"/>
    </source>
</evidence>
<feature type="transmembrane region" description="Helical" evidence="6">
    <location>
        <begin position="20"/>
        <end position="39"/>
    </location>
</feature>
<keyword evidence="4 6" id="KW-1133">Transmembrane helix</keyword>
<evidence type="ECO:0000313" key="8">
    <source>
        <dbReference type="Proteomes" id="UP000000595"/>
    </source>
</evidence>
<evidence type="ECO:0000256" key="3">
    <source>
        <dbReference type="ARBA" id="ARBA00022692"/>
    </source>
</evidence>
<organism evidence="7 8">
    <name type="scientific">Methanosarcina mazei (strain ATCC BAA-159 / DSM 3647 / Goe1 / Go1 / JCM 11833 / OCM 88)</name>
    <name type="common">Methanosarcina frisia</name>
    <dbReference type="NCBI Taxonomy" id="192952"/>
    <lineage>
        <taxon>Archaea</taxon>
        <taxon>Methanobacteriati</taxon>
        <taxon>Methanobacteriota</taxon>
        <taxon>Stenosarchaea group</taxon>
        <taxon>Methanomicrobia</taxon>
        <taxon>Methanosarcinales</taxon>
        <taxon>Methanosarcinaceae</taxon>
        <taxon>Methanosarcina</taxon>
    </lineage>
</organism>
<name>Q8PYA0_METMA</name>
<protein>
    <submittedName>
        <fullName evidence="7">Integral membrane protein</fullName>
    </submittedName>
</protein>
<dbReference type="KEGG" id="mma:MM_0963"/>
<dbReference type="InterPro" id="IPR038330">
    <property type="entry name" value="TspO/MBR-related_sf"/>
</dbReference>
<evidence type="ECO:0000256" key="5">
    <source>
        <dbReference type="ARBA" id="ARBA00023136"/>
    </source>
</evidence>
<dbReference type="HOGENOM" id="CLU_091805_2_0_2"/>
<gene>
    <name evidence="7" type="ordered locus">MM_0963</name>
</gene>
<accession>Q8PYA0</accession>
<evidence type="ECO:0000256" key="1">
    <source>
        <dbReference type="ARBA" id="ARBA00004141"/>
    </source>
</evidence>
<dbReference type="Gene3D" id="1.20.1260.100">
    <property type="entry name" value="TspO/MBR protein"/>
    <property type="match status" value="1"/>
</dbReference>
<dbReference type="PATRIC" id="fig|192952.21.peg.1139"/>
<dbReference type="Pfam" id="PF03073">
    <property type="entry name" value="TspO_MBR"/>
    <property type="match status" value="1"/>
</dbReference>
<reference evidence="7 8" key="1">
    <citation type="journal article" date="2002" name="J. Mol. Microbiol. Biotechnol.">
        <title>The genome of Methanosarcina mazei: evidence for lateral gene transfer between Bacteria and Archaea.</title>
        <authorList>
            <person name="Deppenmeier U."/>
            <person name="Johann A."/>
            <person name="Hartsch T."/>
            <person name="Merkl R."/>
            <person name="Schmitz R.A."/>
            <person name="Martinez-Arias R."/>
            <person name="Henne A."/>
            <person name="Wiezer A."/>
            <person name="Baumer S."/>
            <person name="Jacobi C."/>
            <person name="Bruggemann H."/>
            <person name="Lienard T."/>
            <person name="Christmann A."/>
            <person name="Bomeke M."/>
            <person name="Steckel S."/>
            <person name="Bhattacharyya A."/>
            <person name="Lykidis A."/>
            <person name="Overbeek R."/>
            <person name="Klenk H.P."/>
            <person name="Gunsalus R.P."/>
            <person name="Fritz H.J."/>
            <person name="Gottschalk G."/>
        </authorList>
    </citation>
    <scope>NUCLEOTIDE SEQUENCE [LARGE SCALE GENOMIC DNA]</scope>
    <source>
        <strain evidence="8">ATCC BAA-159 / DSM 3647 / Goe1 / Go1 / JCM 11833 / OCM 88</strain>
    </source>
</reference>
<dbReference type="AlphaFoldDB" id="Q8PYA0"/>
<dbReference type="PIRSF" id="PIRSF005859">
    <property type="entry name" value="PBR"/>
    <property type="match status" value="1"/>
</dbReference>
<feature type="transmembrane region" description="Helical" evidence="6">
    <location>
        <begin position="145"/>
        <end position="166"/>
    </location>
</feature>
<dbReference type="Proteomes" id="UP000000595">
    <property type="component" value="Chromosome"/>
</dbReference>
<dbReference type="eggNOG" id="arCOG04434">
    <property type="taxonomic scope" value="Archaea"/>
</dbReference>
<feature type="transmembrane region" description="Helical" evidence="6">
    <location>
        <begin position="92"/>
        <end position="111"/>
    </location>
</feature>
<dbReference type="EMBL" id="AE008384">
    <property type="protein sequence ID" value="AAM30659.1"/>
    <property type="molecule type" value="Genomic_DNA"/>
</dbReference>
<evidence type="ECO:0000256" key="4">
    <source>
        <dbReference type="ARBA" id="ARBA00022989"/>
    </source>
</evidence>
<keyword evidence="5 6" id="KW-0472">Membrane</keyword>
<comment type="subcellular location">
    <subcellularLocation>
        <location evidence="1">Membrane</location>
        <topology evidence="1">Multi-pass membrane protein</topology>
    </subcellularLocation>
</comment>
<dbReference type="DNASU" id="1479305"/>
<comment type="similarity">
    <text evidence="2">Belongs to the TspO/BZRP family.</text>
</comment>
<feature type="transmembrane region" description="Helical" evidence="6">
    <location>
        <begin position="117"/>
        <end position="138"/>
    </location>
</feature>
<evidence type="ECO:0000256" key="6">
    <source>
        <dbReference type="SAM" id="Phobius"/>
    </source>
</evidence>
<dbReference type="PANTHER" id="PTHR10057:SF0">
    <property type="entry name" value="TRANSLOCATOR PROTEIN"/>
    <property type="match status" value="1"/>
</dbReference>
<proteinExistence type="inferred from homology"/>
<dbReference type="PANTHER" id="PTHR10057">
    <property type="entry name" value="PERIPHERAL-TYPE BENZODIAZEPINE RECEPTOR"/>
    <property type="match status" value="1"/>
</dbReference>
<dbReference type="InterPro" id="IPR004307">
    <property type="entry name" value="TspO_MBR"/>
</dbReference>
<sequence>MKFNISLRSYMFQRINVPRLLACIIICQLAGIIGSVFTSSSLDTWYIFLEKPSYNPPSWVFFPVWTTLYTLMGISLYLVWEKGLQHKEVKTGVFLFGLQLVLNTLWSLLFFGLKSPYYAFLEILVLWIAILLTIIQFWKISKSASLLLVPYILWVSFAALLNYQIWVLNS</sequence>
<dbReference type="GO" id="GO:0016020">
    <property type="term" value="C:membrane"/>
    <property type="evidence" value="ECO:0007669"/>
    <property type="project" value="UniProtKB-SubCell"/>
</dbReference>
<dbReference type="GO" id="GO:0033013">
    <property type="term" value="P:tetrapyrrole metabolic process"/>
    <property type="evidence" value="ECO:0007669"/>
    <property type="project" value="UniProtKB-ARBA"/>
</dbReference>